<dbReference type="EMBL" id="LAVV01006794">
    <property type="protein sequence ID" value="KNZ58268.1"/>
    <property type="molecule type" value="Genomic_DNA"/>
</dbReference>
<name>A0A0L6VBZ6_9BASI</name>
<dbReference type="STRING" id="27349.A0A0L6VBZ6"/>
<proteinExistence type="predicted"/>
<protein>
    <submittedName>
        <fullName evidence="1">Uncharacterized protein</fullName>
    </submittedName>
</protein>
<dbReference type="Proteomes" id="UP000037035">
    <property type="component" value="Unassembled WGS sequence"/>
</dbReference>
<dbReference type="OrthoDB" id="2316594at2759"/>
<evidence type="ECO:0000313" key="2">
    <source>
        <dbReference type="Proteomes" id="UP000037035"/>
    </source>
</evidence>
<accession>A0A0L6VBZ6</accession>
<gene>
    <name evidence="1" type="ORF">VP01_1961g1</name>
</gene>
<organism evidence="1 2">
    <name type="scientific">Puccinia sorghi</name>
    <dbReference type="NCBI Taxonomy" id="27349"/>
    <lineage>
        <taxon>Eukaryota</taxon>
        <taxon>Fungi</taxon>
        <taxon>Dikarya</taxon>
        <taxon>Basidiomycota</taxon>
        <taxon>Pucciniomycotina</taxon>
        <taxon>Pucciniomycetes</taxon>
        <taxon>Pucciniales</taxon>
        <taxon>Pucciniaceae</taxon>
        <taxon>Puccinia</taxon>
    </lineage>
</organism>
<reference evidence="1 2" key="1">
    <citation type="submission" date="2015-08" db="EMBL/GenBank/DDBJ databases">
        <title>Next Generation Sequencing and Analysis of the Genome of Puccinia sorghi L Schw, the Causal Agent of Maize Common Rust.</title>
        <authorList>
            <person name="Rochi L."/>
            <person name="Burguener G."/>
            <person name="Darino M."/>
            <person name="Turjanski A."/>
            <person name="Kreff E."/>
            <person name="Dieguez M.J."/>
            <person name="Sacco F."/>
        </authorList>
    </citation>
    <scope>NUCLEOTIDE SEQUENCE [LARGE SCALE GENOMIC DNA]</scope>
    <source>
        <strain evidence="1 2">RO10H11247</strain>
    </source>
</reference>
<keyword evidence="2" id="KW-1185">Reference proteome</keyword>
<evidence type="ECO:0000313" key="1">
    <source>
        <dbReference type="EMBL" id="KNZ58268.1"/>
    </source>
</evidence>
<feature type="non-terminal residue" evidence="1">
    <location>
        <position position="182"/>
    </location>
</feature>
<sequence length="182" mass="20814">MRKIYKPLNGVKVQPFYLSTSNLNSSRMLTLMVFDDSNIIPLYLQRAMTILRTMGADNFNYDGKKGFKKKMRQESLNPAQKSSYKMRIEMLDSYLTTNRSADVTSYFKPGHLVIVDLRDPFTSSTLVIALFEIIVGLFIKHPMGTGKVLRKRNISFEGAISETTHHPYFFAFLLGSLRRGAQ</sequence>
<dbReference type="AlphaFoldDB" id="A0A0L6VBZ6"/>
<comment type="caution">
    <text evidence="1">The sequence shown here is derived from an EMBL/GenBank/DDBJ whole genome shotgun (WGS) entry which is preliminary data.</text>
</comment>
<dbReference type="VEuPathDB" id="FungiDB:VP01_1961g1"/>